<reference evidence="3 4" key="1">
    <citation type="submission" date="2020-08" db="EMBL/GenBank/DDBJ databases">
        <title>Genomic Encyclopedia of Type Strains, Phase IV (KMG-IV): sequencing the most valuable type-strain genomes for metagenomic binning, comparative biology and taxonomic classification.</title>
        <authorList>
            <person name="Goeker M."/>
        </authorList>
    </citation>
    <scope>NUCLEOTIDE SEQUENCE [LARGE SCALE GENOMIC DNA]</scope>
    <source>
        <strain evidence="3 4">DSM 11099</strain>
    </source>
</reference>
<protein>
    <submittedName>
        <fullName evidence="3">Formyltetrahydrofolate synthetase</fullName>
    </submittedName>
</protein>
<proteinExistence type="predicted"/>
<dbReference type="EMBL" id="JACHEU010000002">
    <property type="protein sequence ID" value="MBB6013433.1"/>
    <property type="molecule type" value="Genomic_DNA"/>
</dbReference>
<comment type="caution">
    <text evidence="3">The sequence shown here is derived from an EMBL/GenBank/DDBJ whole genome shotgun (WGS) entry which is preliminary data.</text>
</comment>
<evidence type="ECO:0000313" key="4">
    <source>
        <dbReference type="Proteomes" id="UP000533306"/>
    </source>
</evidence>
<dbReference type="RefSeq" id="WP_183831634.1">
    <property type="nucleotide sequence ID" value="NZ_JACHEU010000002.1"/>
</dbReference>
<sequence>EIMTMPGLPSKPSSENIYLNENGDIEGLS</sequence>
<gene>
    <name evidence="2" type="ORF">HNR59_002822</name>
    <name evidence="3" type="ORF">HNR59_004041</name>
</gene>
<keyword evidence="4" id="KW-1185">Reference proteome</keyword>
<feature type="non-terminal residue" evidence="3">
    <location>
        <position position="1"/>
    </location>
</feature>
<evidence type="ECO:0000256" key="1">
    <source>
        <dbReference type="SAM" id="MobiDB-lite"/>
    </source>
</evidence>
<dbReference type="Proteomes" id="UP000533306">
    <property type="component" value="Unassembled WGS sequence"/>
</dbReference>
<organism evidence="3 4">
    <name type="scientific">Aquamicrobium lusatiense</name>
    <dbReference type="NCBI Taxonomy" id="89772"/>
    <lineage>
        <taxon>Bacteria</taxon>
        <taxon>Pseudomonadati</taxon>
        <taxon>Pseudomonadota</taxon>
        <taxon>Alphaproteobacteria</taxon>
        <taxon>Hyphomicrobiales</taxon>
        <taxon>Phyllobacteriaceae</taxon>
        <taxon>Aquamicrobium</taxon>
    </lineage>
</organism>
<name>A0A7W9S5X0_9HYPH</name>
<evidence type="ECO:0000313" key="2">
    <source>
        <dbReference type="EMBL" id="MBB6013433.1"/>
    </source>
</evidence>
<evidence type="ECO:0000313" key="3">
    <source>
        <dbReference type="EMBL" id="MBB6014645.1"/>
    </source>
</evidence>
<dbReference type="AlphaFoldDB" id="A0A7W9S5X0"/>
<feature type="region of interest" description="Disordered" evidence="1">
    <location>
        <begin position="1"/>
        <end position="29"/>
    </location>
</feature>
<dbReference type="EMBL" id="JACHEU010000008">
    <property type="protein sequence ID" value="MBB6014645.1"/>
    <property type="molecule type" value="Genomic_DNA"/>
</dbReference>
<accession>A0A7W9S5X0</accession>